<dbReference type="InterPro" id="IPR035914">
    <property type="entry name" value="Sperma_CUB_dom_sf"/>
</dbReference>
<name>A0A504YVR0_FASGI</name>
<evidence type="ECO:0000313" key="2">
    <source>
        <dbReference type="Proteomes" id="UP000316759"/>
    </source>
</evidence>
<evidence type="ECO:0008006" key="3">
    <source>
        <dbReference type="Google" id="ProtNLM"/>
    </source>
</evidence>
<gene>
    <name evidence="1" type="ORF">FGIG_10599</name>
</gene>
<comment type="caution">
    <text evidence="1">The sequence shown here is derived from an EMBL/GenBank/DDBJ whole genome shotgun (WGS) entry which is preliminary data.</text>
</comment>
<dbReference type="OrthoDB" id="6313748at2759"/>
<organism evidence="1 2">
    <name type="scientific">Fasciola gigantica</name>
    <name type="common">Giant liver fluke</name>
    <dbReference type="NCBI Taxonomy" id="46835"/>
    <lineage>
        <taxon>Eukaryota</taxon>
        <taxon>Metazoa</taxon>
        <taxon>Spiralia</taxon>
        <taxon>Lophotrochozoa</taxon>
        <taxon>Platyhelminthes</taxon>
        <taxon>Trematoda</taxon>
        <taxon>Digenea</taxon>
        <taxon>Plagiorchiida</taxon>
        <taxon>Echinostomata</taxon>
        <taxon>Echinostomatoidea</taxon>
        <taxon>Fasciolidae</taxon>
        <taxon>Fasciola</taxon>
    </lineage>
</organism>
<keyword evidence="2" id="KW-1185">Reference proteome</keyword>
<evidence type="ECO:0000313" key="1">
    <source>
        <dbReference type="EMBL" id="TPP65544.1"/>
    </source>
</evidence>
<dbReference type="EMBL" id="SUNJ01003020">
    <property type="protein sequence ID" value="TPP65544.1"/>
    <property type="molecule type" value="Genomic_DNA"/>
</dbReference>
<protein>
    <recommendedName>
        <fullName evidence="3">CUB domain-containing protein</fullName>
    </recommendedName>
</protein>
<feature type="non-terminal residue" evidence="1">
    <location>
        <position position="1"/>
    </location>
</feature>
<dbReference type="Proteomes" id="UP000316759">
    <property type="component" value="Unassembled WGS sequence"/>
</dbReference>
<dbReference type="AlphaFoldDB" id="A0A504YVR0"/>
<accession>A0A504YVR0</accession>
<reference evidence="1 2" key="1">
    <citation type="submission" date="2019-04" db="EMBL/GenBank/DDBJ databases">
        <title>Annotation for the trematode Fasciola gigantica.</title>
        <authorList>
            <person name="Choi Y.-J."/>
        </authorList>
    </citation>
    <scope>NUCLEOTIDE SEQUENCE [LARGE SCALE GENOMIC DNA]</scope>
    <source>
        <strain evidence="1">Uganda_cow_1</strain>
    </source>
</reference>
<sequence length="381" mass="41570">SSFISACQSLKLQATDNEQSFDAPKIANCSWTVMGDAVNFIQIRLNQTALQIIAFLQTAGGDQCVQVIDDLDPSQTSNVICAQSGSPMFQSTGPSVSVTYPGKKMRVYVDPFKVFYLSSPTIKCDTTQLTAALEEQYYVVYAENKTIPSTFGCTRTVSNEQGGQMQIYLKLFNVSLLSRAPCRTSNADQCVQVTDALDSSQAAQVICAQSGQEFYQSTGSSVSVTYPGKETSTQVESFQVYFMLTPTPPTICDTTQLIAGANELYYDISPQPGLIPTDFQCSRTIVANPGQAIQVYLKVLETSNSEQCVQVTDALDSSQTAQVICAQSGQEFYQSTGSSVSVTYPGKEMSTQVDSFQVFYILGVSEICSCHFFEFLIYFSP</sequence>
<proteinExistence type="predicted"/>
<dbReference type="Gene3D" id="2.60.120.290">
    <property type="entry name" value="Spermadhesin, CUB domain"/>
    <property type="match status" value="1"/>
</dbReference>
<dbReference type="SUPFAM" id="SSF49854">
    <property type="entry name" value="Spermadhesin, CUB domain"/>
    <property type="match status" value="1"/>
</dbReference>